<dbReference type="Proteomes" id="UP000235916">
    <property type="component" value="Unassembled WGS sequence"/>
</dbReference>
<evidence type="ECO:0000313" key="2">
    <source>
        <dbReference type="Proteomes" id="UP000235916"/>
    </source>
</evidence>
<accession>A0A2N8L1M9</accession>
<dbReference type="OrthoDB" id="9134956at2"/>
<organism evidence="1 2">
    <name type="scientific">Kinneretia aquatilis</name>
    <dbReference type="NCBI Taxonomy" id="2070761"/>
    <lineage>
        <taxon>Bacteria</taxon>
        <taxon>Pseudomonadati</taxon>
        <taxon>Pseudomonadota</taxon>
        <taxon>Betaproteobacteria</taxon>
        <taxon>Burkholderiales</taxon>
        <taxon>Sphaerotilaceae</taxon>
        <taxon>Roseateles</taxon>
    </lineage>
</organism>
<comment type="caution">
    <text evidence="1">The sequence shown here is derived from an EMBL/GenBank/DDBJ whole genome shotgun (WGS) entry which is preliminary data.</text>
</comment>
<reference evidence="1 2" key="1">
    <citation type="submission" date="2018-01" db="EMBL/GenBank/DDBJ databases">
        <title>Draft genome sequence of Paucibacter aquatile CR182 isolated from freshwater of the Nakdong River.</title>
        <authorList>
            <person name="Choi A."/>
            <person name="Chung E.J."/>
        </authorList>
    </citation>
    <scope>NUCLEOTIDE SEQUENCE [LARGE SCALE GENOMIC DNA]</scope>
    <source>
        <strain evidence="1 2">CR182</strain>
    </source>
</reference>
<dbReference type="AlphaFoldDB" id="A0A2N8L1M9"/>
<gene>
    <name evidence="1" type="ORF">C1O66_07420</name>
</gene>
<evidence type="ECO:0000313" key="1">
    <source>
        <dbReference type="EMBL" id="PND39614.1"/>
    </source>
</evidence>
<name>A0A2N8L1M9_9BURK</name>
<keyword evidence="2" id="KW-1185">Reference proteome</keyword>
<proteinExistence type="predicted"/>
<dbReference type="EMBL" id="POSP01000003">
    <property type="protein sequence ID" value="PND39614.1"/>
    <property type="molecule type" value="Genomic_DNA"/>
</dbReference>
<protein>
    <submittedName>
        <fullName evidence="1">Uncharacterized protein</fullName>
    </submittedName>
</protein>
<sequence length="91" mass="9967">MEVMERLGLQELEIDPHEPVDVIPEDQGWDLLDVLRRSLSTRRNAHAHGEGGLTPSVYGTLELVCEILNQVFPVSDAKNGPQNSSGESESG</sequence>